<evidence type="ECO:0000313" key="5">
    <source>
        <dbReference type="EMBL" id="MET9846851.1"/>
    </source>
</evidence>
<accession>A0ABV2UZ50</accession>
<comment type="caution">
    <text evidence="5">The sequence shown here is derived from an EMBL/GenBank/DDBJ whole genome shotgun (WGS) entry which is preliminary data.</text>
</comment>
<dbReference type="PANTHER" id="PTHR43691">
    <property type="entry name" value="URIDINE PHOSPHORYLASE"/>
    <property type="match status" value="1"/>
</dbReference>
<organism evidence="5 6">
    <name type="scientific">Streptomyces ossamyceticus</name>
    <dbReference type="NCBI Taxonomy" id="249581"/>
    <lineage>
        <taxon>Bacteria</taxon>
        <taxon>Bacillati</taxon>
        <taxon>Actinomycetota</taxon>
        <taxon>Actinomycetes</taxon>
        <taxon>Kitasatosporales</taxon>
        <taxon>Streptomycetaceae</taxon>
        <taxon>Streptomyces</taxon>
    </lineage>
</organism>
<feature type="compositionally biased region" description="Low complexity" evidence="3">
    <location>
        <begin position="8"/>
        <end position="20"/>
    </location>
</feature>
<evidence type="ECO:0000259" key="4">
    <source>
        <dbReference type="Pfam" id="PF01048"/>
    </source>
</evidence>
<proteinExistence type="inferred from homology"/>
<dbReference type="Proteomes" id="UP001550210">
    <property type="component" value="Unassembled WGS sequence"/>
</dbReference>
<dbReference type="InterPro" id="IPR035994">
    <property type="entry name" value="Nucleoside_phosphorylase_sf"/>
</dbReference>
<dbReference type="PANTHER" id="PTHR43691:SF2">
    <property type="entry name" value="PURINE NUCLEOSIDE PHOSPHORYLASE DEOD-TYPE"/>
    <property type="match status" value="1"/>
</dbReference>
<evidence type="ECO:0000256" key="3">
    <source>
        <dbReference type="SAM" id="MobiDB-lite"/>
    </source>
</evidence>
<dbReference type="EC" id="2.4.2.1" evidence="5"/>
<dbReference type="GO" id="GO:0004731">
    <property type="term" value="F:purine-nucleoside phosphorylase activity"/>
    <property type="evidence" value="ECO:0007669"/>
    <property type="project" value="UniProtKB-EC"/>
</dbReference>
<dbReference type="SUPFAM" id="SSF53167">
    <property type="entry name" value="Purine and uridine phosphorylases"/>
    <property type="match status" value="1"/>
</dbReference>
<keyword evidence="1 5" id="KW-0328">Glycosyltransferase</keyword>
<dbReference type="NCBIfam" id="TIGR00107">
    <property type="entry name" value="deoD"/>
    <property type="match status" value="1"/>
</dbReference>
<dbReference type="HAMAP" id="MF_01627">
    <property type="entry name" value="Pur_nucleosid_phosp"/>
    <property type="match status" value="1"/>
</dbReference>
<evidence type="ECO:0000256" key="2">
    <source>
        <dbReference type="ARBA" id="ARBA00022679"/>
    </source>
</evidence>
<dbReference type="Gene3D" id="3.40.50.1580">
    <property type="entry name" value="Nucleoside phosphorylase domain"/>
    <property type="match status" value="1"/>
</dbReference>
<dbReference type="CDD" id="cd09006">
    <property type="entry name" value="PNP_EcPNPI-like"/>
    <property type="match status" value="1"/>
</dbReference>
<reference evidence="5 6" key="1">
    <citation type="submission" date="2024-06" db="EMBL/GenBank/DDBJ databases">
        <title>The Natural Products Discovery Center: Release of the First 8490 Sequenced Strains for Exploring Actinobacteria Biosynthetic Diversity.</title>
        <authorList>
            <person name="Kalkreuter E."/>
            <person name="Kautsar S.A."/>
            <person name="Yang D."/>
            <person name="Bader C.D."/>
            <person name="Teijaro C.N."/>
            <person name="Fluegel L."/>
            <person name="Davis C.M."/>
            <person name="Simpson J.R."/>
            <person name="Lauterbach L."/>
            <person name="Steele A.D."/>
            <person name="Gui C."/>
            <person name="Meng S."/>
            <person name="Li G."/>
            <person name="Viehrig K."/>
            <person name="Ye F."/>
            <person name="Su P."/>
            <person name="Kiefer A.F."/>
            <person name="Nichols A."/>
            <person name="Cepeda A.J."/>
            <person name="Yan W."/>
            <person name="Fan B."/>
            <person name="Jiang Y."/>
            <person name="Adhikari A."/>
            <person name="Zheng C.-J."/>
            <person name="Schuster L."/>
            <person name="Cowan T.M."/>
            <person name="Smanski M.J."/>
            <person name="Chevrette M.G."/>
            <person name="De Carvalho L.P.S."/>
            <person name="Shen B."/>
        </authorList>
    </citation>
    <scope>NUCLEOTIDE SEQUENCE [LARGE SCALE GENOMIC DNA]</scope>
    <source>
        <strain evidence="5 6">NPDC006434</strain>
    </source>
</reference>
<feature type="domain" description="Nucleoside phosphorylase" evidence="4">
    <location>
        <begin position="56"/>
        <end position="278"/>
    </location>
</feature>
<dbReference type="InterPro" id="IPR000845">
    <property type="entry name" value="Nucleoside_phosphorylase_d"/>
</dbReference>
<sequence length="281" mass="28911">MTTPEHSAGTPGPAPAEATGVPRPAFAAAEGASPPLAAARTGTPHIAARPGGFAPLVLMPGDPRRARRIAETFLEGARQVTDVRGILGYTGTHRGEPMSVLASGMGIPSMSIYATELFRFYGVRRIARVGTAGALPASVAVRDVIVASAAHTDSGVGRLPADGVTLSLAPSYRLLRAAAQEAVREEPAGGAATHIGPVLSSDHFYLDRPALFDALERRGTLAVEMEAAGLYAVAAAEGCEALAVLTVSDHVRTGEALSAEDRETCFDRAVRIAAAALRADG</sequence>
<dbReference type="InterPro" id="IPR004402">
    <property type="entry name" value="DeoD-type"/>
</dbReference>
<feature type="region of interest" description="Disordered" evidence="3">
    <location>
        <begin position="1"/>
        <end position="20"/>
    </location>
</feature>
<dbReference type="RefSeq" id="WP_355398108.1">
    <property type="nucleotide sequence ID" value="NZ_JBEXPZ010000025.1"/>
</dbReference>
<name>A0ABV2UZ50_9ACTN</name>
<dbReference type="EMBL" id="JBEXPZ010000025">
    <property type="protein sequence ID" value="MET9846851.1"/>
    <property type="molecule type" value="Genomic_DNA"/>
</dbReference>
<dbReference type="NCBIfam" id="NF004489">
    <property type="entry name" value="PRK05819.1"/>
    <property type="match status" value="1"/>
</dbReference>
<keyword evidence="2 5" id="KW-0808">Transferase</keyword>
<gene>
    <name evidence="5" type="primary">deoD</name>
    <name evidence="5" type="ORF">ABZZ21_20220</name>
</gene>
<keyword evidence="6" id="KW-1185">Reference proteome</keyword>
<evidence type="ECO:0000313" key="6">
    <source>
        <dbReference type="Proteomes" id="UP001550210"/>
    </source>
</evidence>
<protein>
    <submittedName>
        <fullName evidence="5">Purine-nucleoside phosphorylase</fullName>
        <ecNumber evidence="5">2.4.2.1</ecNumber>
    </submittedName>
</protein>
<dbReference type="Pfam" id="PF01048">
    <property type="entry name" value="PNP_UDP_1"/>
    <property type="match status" value="1"/>
</dbReference>
<evidence type="ECO:0000256" key="1">
    <source>
        <dbReference type="ARBA" id="ARBA00022676"/>
    </source>
</evidence>